<feature type="compositionally biased region" description="Polar residues" evidence="1">
    <location>
        <begin position="65"/>
        <end position="77"/>
    </location>
</feature>
<evidence type="ECO:0000313" key="3">
    <source>
        <dbReference type="EMBL" id="OKL42042.1"/>
    </source>
</evidence>
<feature type="region of interest" description="Disordered" evidence="1">
    <location>
        <begin position="18"/>
        <end position="77"/>
    </location>
</feature>
<feature type="compositionally biased region" description="Acidic residues" evidence="1">
    <location>
        <begin position="28"/>
        <end position="39"/>
    </location>
</feature>
<protein>
    <submittedName>
        <fullName evidence="3">Uncharacterized protein</fullName>
    </submittedName>
</protein>
<evidence type="ECO:0000256" key="1">
    <source>
        <dbReference type="SAM" id="MobiDB-lite"/>
    </source>
</evidence>
<dbReference type="Proteomes" id="UP000186551">
    <property type="component" value="Unassembled WGS sequence"/>
</dbReference>
<name>A0A1Q5PIM9_9BACT</name>
<comment type="caution">
    <text evidence="3">The sequence shown here is derived from an EMBL/GenBank/DDBJ whole genome shotgun (WGS) entry which is preliminary data.</text>
</comment>
<sequence>MKKILFIALGAFTFACSDASDNTTAEEATMEETNIDESVEIGSGEEISPQLELDSGENRRLEVDTVSSQTEADTTSR</sequence>
<organism evidence="3 4">
    <name type="scientific">Pontibacter flavimaris</name>
    <dbReference type="NCBI Taxonomy" id="1797110"/>
    <lineage>
        <taxon>Bacteria</taxon>
        <taxon>Pseudomonadati</taxon>
        <taxon>Bacteroidota</taxon>
        <taxon>Cytophagia</taxon>
        <taxon>Cytophagales</taxon>
        <taxon>Hymenobacteraceae</taxon>
        <taxon>Pontibacter</taxon>
    </lineage>
</organism>
<feature type="chain" id="PRO_5010243175" evidence="2">
    <location>
        <begin position="20"/>
        <end position="77"/>
    </location>
</feature>
<dbReference type="PROSITE" id="PS51257">
    <property type="entry name" value="PROKAR_LIPOPROTEIN"/>
    <property type="match status" value="1"/>
</dbReference>
<gene>
    <name evidence="3" type="ORF">A3841_08550</name>
</gene>
<reference evidence="3 4" key="1">
    <citation type="submission" date="2016-03" db="EMBL/GenBank/DDBJ databases">
        <title>Genome sequence of Pontibacter sp. nov., of the family cytophagaceae, isolated from marine sediment of the Yellow Sea, China.</title>
        <authorList>
            <person name="Zhang G."/>
            <person name="Zhang R."/>
        </authorList>
    </citation>
    <scope>NUCLEOTIDE SEQUENCE [LARGE SCALE GENOMIC DNA]</scope>
    <source>
        <strain evidence="3 4">S10-8</strain>
    </source>
</reference>
<dbReference type="AlphaFoldDB" id="A0A1Q5PIM9"/>
<dbReference type="RefSeq" id="WP_073850484.1">
    <property type="nucleotide sequence ID" value="NZ_LVWA01000002.1"/>
</dbReference>
<evidence type="ECO:0000256" key="2">
    <source>
        <dbReference type="SAM" id="SignalP"/>
    </source>
</evidence>
<accession>A0A1Q5PIM9</accession>
<dbReference type="EMBL" id="LVWA01000002">
    <property type="protein sequence ID" value="OKL42042.1"/>
    <property type="molecule type" value="Genomic_DNA"/>
</dbReference>
<proteinExistence type="predicted"/>
<keyword evidence="2" id="KW-0732">Signal</keyword>
<evidence type="ECO:0000313" key="4">
    <source>
        <dbReference type="Proteomes" id="UP000186551"/>
    </source>
</evidence>
<feature type="signal peptide" evidence="2">
    <location>
        <begin position="1"/>
        <end position="19"/>
    </location>
</feature>
<keyword evidence="4" id="KW-1185">Reference proteome</keyword>